<feature type="compositionally biased region" description="Low complexity" evidence="2">
    <location>
        <begin position="111"/>
        <end position="134"/>
    </location>
</feature>
<keyword evidence="3" id="KW-0812">Transmembrane</keyword>
<feature type="compositionally biased region" description="Basic residues" evidence="2">
    <location>
        <begin position="100"/>
        <end position="109"/>
    </location>
</feature>
<protein>
    <submittedName>
        <fullName evidence="4">Uncharacterized protein</fullName>
    </submittedName>
</protein>
<sequence length="346" mass="38630">MPKSNQLGEQPTNWIILRERTRDETEPSENQDRRTAFAAIFFFWCFPLLGVLFVYVLYIHLKSMEANQAARRPPVGRPSLVRSGSTAVRRPSGPPPSPPQRRRHCHRPRLGSTGSSAGESTSSHSGSSSQFSAGEESDMYDRIMALEEQVTTLTAELKQARTVHPAKHIVLRMMNEKAAEIGRLTGQLALKSEDNVLLLEENESLKVENEALKVQLVALRTALSVIRPIPVHRGDQQTAAARRSAYFRSQSAPDPVDCHEDQQTAAAVRRAAYSRSKSAPTPSPTSSQDDVFLPSVSELDEVDSAETRRQRFTKKNSQRRGSSIKKMFRKFRRMSSYHGSATSKNG</sequence>
<evidence type="ECO:0000256" key="3">
    <source>
        <dbReference type="SAM" id="Phobius"/>
    </source>
</evidence>
<feature type="compositionally biased region" description="Basic and acidic residues" evidence="2">
    <location>
        <begin position="17"/>
        <end position="30"/>
    </location>
</feature>
<organism>
    <name type="scientific">Branchiostoma floridae</name>
    <name type="common">Florida lancelet</name>
    <name type="synonym">Amphioxus</name>
    <dbReference type="NCBI Taxonomy" id="7739"/>
    <lineage>
        <taxon>Eukaryota</taxon>
        <taxon>Metazoa</taxon>
        <taxon>Chordata</taxon>
        <taxon>Cephalochordata</taxon>
        <taxon>Leptocardii</taxon>
        <taxon>Amphioxiformes</taxon>
        <taxon>Branchiostomatidae</taxon>
        <taxon>Branchiostoma</taxon>
    </lineage>
</organism>
<evidence type="ECO:0000256" key="2">
    <source>
        <dbReference type="SAM" id="MobiDB-lite"/>
    </source>
</evidence>
<feature type="region of interest" description="Disordered" evidence="2">
    <location>
        <begin position="67"/>
        <end position="134"/>
    </location>
</feature>
<keyword evidence="3" id="KW-0472">Membrane</keyword>
<keyword evidence="3" id="KW-1133">Transmembrane helix</keyword>
<feature type="coiled-coil region" evidence="1">
    <location>
        <begin position="195"/>
        <end position="222"/>
    </location>
</feature>
<feature type="transmembrane region" description="Helical" evidence="3">
    <location>
        <begin position="36"/>
        <end position="58"/>
    </location>
</feature>
<name>C3YH78_BRAFL</name>
<feature type="compositionally biased region" description="Polar residues" evidence="2">
    <location>
        <begin position="337"/>
        <end position="346"/>
    </location>
</feature>
<reference evidence="4" key="1">
    <citation type="journal article" date="2008" name="Nature">
        <title>The amphioxus genome and the evolution of the chordate karyotype.</title>
        <authorList>
            <consortium name="US DOE Joint Genome Institute (JGI-PGF)"/>
            <person name="Putnam N.H."/>
            <person name="Butts T."/>
            <person name="Ferrier D.E.K."/>
            <person name="Furlong R.F."/>
            <person name="Hellsten U."/>
            <person name="Kawashima T."/>
            <person name="Robinson-Rechavi M."/>
            <person name="Shoguchi E."/>
            <person name="Terry A."/>
            <person name="Yu J.-K."/>
            <person name="Benito-Gutierrez E.L."/>
            <person name="Dubchak I."/>
            <person name="Garcia-Fernandez J."/>
            <person name="Gibson-Brown J.J."/>
            <person name="Grigoriev I.V."/>
            <person name="Horton A.C."/>
            <person name="de Jong P.J."/>
            <person name="Jurka J."/>
            <person name="Kapitonov V.V."/>
            <person name="Kohara Y."/>
            <person name="Kuroki Y."/>
            <person name="Lindquist E."/>
            <person name="Lucas S."/>
            <person name="Osoegawa K."/>
            <person name="Pennacchio L.A."/>
            <person name="Salamov A.A."/>
            <person name="Satou Y."/>
            <person name="Sauka-Spengler T."/>
            <person name="Schmutz J."/>
            <person name="Shin-I T."/>
            <person name="Toyoda A."/>
            <person name="Bronner-Fraser M."/>
            <person name="Fujiyama A."/>
            <person name="Holland L.Z."/>
            <person name="Holland P.W.H."/>
            <person name="Satoh N."/>
            <person name="Rokhsar D.S."/>
        </authorList>
    </citation>
    <scope>NUCLEOTIDE SEQUENCE [LARGE SCALE GENOMIC DNA]</scope>
    <source>
        <strain evidence="4">S238N-H82</strain>
        <tissue evidence="4">Testes</tissue>
    </source>
</reference>
<evidence type="ECO:0000313" key="4">
    <source>
        <dbReference type="EMBL" id="EEN60314.1"/>
    </source>
</evidence>
<feature type="compositionally biased region" description="Basic residues" evidence="2">
    <location>
        <begin position="310"/>
        <end position="335"/>
    </location>
</feature>
<feature type="region of interest" description="Disordered" evidence="2">
    <location>
        <begin position="234"/>
        <end position="346"/>
    </location>
</feature>
<feature type="region of interest" description="Disordered" evidence="2">
    <location>
        <begin position="1"/>
        <end position="30"/>
    </location>
</feature>
<accession>C3YH78</accession>
<keyword evidence="1" id="KW-0175">Coiled coil</keyword>
<dbReference type="AlphaFoldDB" id="C3YH78"/>
<gene>
    <name evidence="4" type="ORF">BRAFLDRAFT_125259</name>
</gene>
<proteinExistence type="predicted"/>
<evidence type="ECO:0000256" key="1">
    <source>
        <dbReference type="SAM" id="Coils"/>
    </source>
</evidence>
<feature type="compositionally biased region" description="Low complexity" evidence="2">
    <location>
        <begin position="265"/>
        <end position="287"/>
    </location>
</feature>
<dbReference type="InParanoid" id="C3YH78"/>
<dbReference type="EMBL" id="GG666513">
    <property type="protein sequence ID" value="EEN60314.1"/>
    <property type="molecule type" value="Genomic_DNA"/>
</dbReference>
<feature type="compositionally biased region" description="Polar residues" evidence="2">
    <location>
        <begin position="1"/>
        <end position="13"/>
    </location>
</feature>